<evidence type="ECO:0000313" key="3">
    <source>
        <dbReference type="Proteomes" id="UP001309705"/>
    </source>
</evidence>
<feature type="transmembrane region" description="Helical" evidence="1">
    <location>
        <begin position="140"/>
        <end position="162"/>
    </location>
</feature>
<evidence type="ECO:0000313" key="2">
    <source>
        <dbReference type="EMBL" id="MEC5341066.1"/>
    </source>
</evidence>
<evidence type="ECO:0000256" key="1">
    <source>
        <dbReference type="SAM" id="Phobius"/>
    </source>
</evidence>
<comment type="caution">
    <text evidence="2">The sequence shown here is derived from an EMBL/GenBank/DDBJ whole genome shotgun (WGS) entry which is preliminary data.</text>
</comment>
<keyword evidence="3" id="KW-1185">Reference proteome</keyword>
<keyword evidence="1" id="KW-1133">Transmembrane helix</keyword>
<sequence>MNIMENYLITVRHTPSWVWILLAYLIYAGIKALQPRRQSLRRLLVLPIVFLCWGASSILHTLALREIAVAGFLLALIVGLCLGWMLGKNAGVYRADTRSFERTGSSVPLVLMLLTFCLRFYFTARLAWFPELADDAIFCALSGAVGGITGGIFSGIALRLLSLMRAPHTASR</sequence>
<organism evidence="2 3">
    <name type="scientific">Brenneria populi</name>
    <dbReference type="NCBI Taxonomy" id="1505588"/>
    <lineage>
        <taxon>Bacteria</taxon>
        <taxon>Pseudomonadati</taxon>
        <taxon>Pseudomonadota</taxon>
        <taxon>Gammaproteobacteria</taxon>
        <taxon>Enterobacterales</taxon>
        <taxon>Pectobacteriaceae</taxon>
        <taxon>Brenneria</taxon>
    </lineage>
</organism>
<feature type="transmembrane region" description="Helical" evidence="1">
    <location>
        <begin position="16"/>
        <end position="33"/>
    </location>
</feature>
<gene>
    <name evidence="2" type="ORF">VSX58_00360</name>
</gene>
<feature type="transmembrane region" description="Helical" evidence="1">
    <location>
        <begin position="67"/>
        <end position="86"/>
    </location>
</feature>
<feature type="transmembrane region" description="Helical" evidence="1">
    <location>
        <begin position="40"/>
        <end position="61"/>
    </location>
</feature>
<dbReference type="Pfam" id="PF20327">
    <property type="entry name" value="DUF6622"/>
    <property type="match status" value="1"/>
</dbReference>
<dbReference type="InterPro" id="IPR046730">
    <property type="entry name" value="DUF6622"/>
</dbReference>
<keyword evidence="1" id="KW-0812">Transmembrane</keyword>
<feature type="transmembrane region" description="Helical" evidence="1">
    <location>
        <begin position="107"/>
        <end position="128"/>
    </location>
</feature>
<protein>
    <submittedName>
        <fullName evidence="2">DUF6622 family protein</fullName>
    </submittedName>
</protein>
<accession>A0ABU6JK43</accession>
<name>A0ABU6JK43_9GAMM</name>
<keyword evidence="1" id="KW-0472">Membrane</keyword>
<proteinExistence type="predicted"/>
<dbReference type="RefSeq" id="WP_327616307.1">
    <property type="nucleotide sequence ID" value="NZ_JAYWTM010000001.1"/>
</dbReference>
<reference evidence="2 3" key="1">
    <citation type="journal article" date="2017" name="Int. J. Syst. Evol. Microbiol.">
        <title>Brenneria populi subsp. brevivirga subsp. nov. isolated from symptomatic bark of Populus x euramericana canker, and description of Brenneria populi subsp. populi subsp. nov.</title>
        <authorList>
            <person name="Zheng M.H."/>
            <person name="Piao C.G."/>
            <person name="Xue H."/>
            <person name="Guo M.W."/>
            <person name="Li Y."/>
        </authorList>
    </citation>
    <scope>NUCLEOTIDE SEQUENCE [LARGE SCALE GENOMIC DNA]</scope>
    <source>
        <strain evidence="2 3">D9-5</strain>
    </source>
</reference>
<dbReference type="EMBL" id="JAYWTM010000001">
    <property type="protein sequence ID" value="MEC5341066.1"/>
    <property type="molecule type" value="Genomic_DNA"/>
</dbReference>
<dbReference type="Proteomes" id="UP001309705">
    <property type="component" value="Unassembled WGS sequence"/>
</dbReference>